<name>A0ABR1SXF5_9PEZI</name>
<dbReference type="Gene3D" id="3.10.450.50">
    <property type="match status" value="1"/>
</dbReference>
<dbReference type="Pfam" id="PF13577">
    <property type="entry name" value="SnoaL_4"/>
    <property type="match status" value="1"/>
</dbReference>
<dbReference type="InterPro" id="IPR032710">
    <property type="entry name" value="NTF2-like_dom_sf"/>
</dbReference>
<proteinExistence type="predicted"/>
<dbReference type="Proteomes" id="UP001480595">
    <property type="component" value="Unassembled WGS sequence"/>
</dbReference>
<dbReference type="InterPro" id="IPR037401">
    <property type="entry name" value="SnoaL-like"/>
</dbReference>
<accession>A0ABR1SXF5</accession>
<gene>
    <name evidence="2" type="ORF">PG994_014990</name>
</gene>
<dbReference type="SUPFAM" id="SSF54427">
    <property type="entry name" value="NTF2-like"/>
    <property type="match status" value="1"/>
</dbReference>
<feature type="domain" description="SnoaL-like" evidence="1">
    <location>
        <begin position="42"/>
        <end position="178"/>
    </location>
</feature>
<dbReference type="EMBL" id="JAQQWL010000016">
    <property type="protein sequence ID" value="KAK8038223.1"/>
    <property type="molecule type" value="Genomic_DNA"/>
</dbReference>
<organism evidence="2 3">
    <name type="scientific">Apiospora phragmitis</name>
    <dbReference type="NCBI Taxonomy" id="2905665"/>
    <lineage>
        <taxon>Eukaryota</taxon>
        <taxon>Fungi</taxon>
        <taxon>Dikarya</taxon>
        <taxon>Ascomycota</taxon>
        <taxon>Pezizomycotina</taxon>
        <taxon>Sordariomycetes</taxon>
        <taxon>Xylariomycetidae</taxon>
        <taxon>Amphisphaeriales</taxon>
        <taxon>Apiosporaceae</taxon>
        <taxon>Apiospora</taxon>
    </lineage>
</organism>
<sequence length="182" mass="20002">MSLNPDIISSPLPSRPCPTIAPGPVPLSELVQTLQPLNAVSDLAAESTIGNTLAMYPFAIDSRTFSALDRIFSIDARANYSYPLGVMEGRESIKTTLQQVLATTWKRTHNTYGAQLIQVCSPTSAISVTYYTASHFLVSGTGPEAFTGPESVVYAYGTYQDTWERQRGENEWRITNRNLVYG</sequence>
<dbReference type="RefSeq" id="XP_066708075.1">
    <property type="nucleotide sequence ID" value="XM_066866399.1"/>
</dbReference>
<keyword evidence="3" id="KW-1185">Reference proteome</keyword>
<evidence type="ECO:0000313" key="3">
    <source>
        <dbReference type="Proteomes" id="UP001480595"/>
    </source>
</evidence>
<comment type="caution">
    <text evidence="2">The sequence shown here is derived from an EMBL/GenBank/DDBJ whole genome shotgun (WGS) entry which is preliminary data.</text>
</comment>
<dbReference type="GeneID" id="92099462"/>
<evidence type="ECO:0000313" key="2">
    <source>
        <dbReference type="EMBL" id="KAK8038223.1"/>
    </source>
</evidence>
<protein>
    <recommendedName>
        <fullName evidence="1">SnoaL-like domain-containing protein</fullName>
    </recommendedName>
</protein>
<evidence type="ECO:0000259" key="1">
    <source>
        <dbReference type="Pfam" id="PF13577"/>
    </source>
</evidence>
<reference evidence="2 3" key="1">
    <citation type="submission" date="2023-01" db="EMBL/GenBank/DDBJ databases">
        <title>Analysis of 21 Apiospora genomes using comparative genomics revels a genus with tremendous synthesis potential of carbohydrate active enzymes and secondary metabolites.</title>
        <authorList>
            <person name="Sorensen T."/>
        </authorList>
    </citation>
    <scope>NUCLEOTIDE SEQUENCE [LARGE SCALE GENOMIC DNA]</scope>
    <source>
        <strain evidence="2 3">CBS 135458</strain>
    </source>
</reference>